<proteinExistence type="predicted"/>
<gene>
    <name evidence="1" type="ORF">S03H2_12435</name>
</gene>
<name>X1GYV2_9ZZZZ</name>
<protein>
    <submittedName>
        <fullName evidence="1">Uncharacterized protein</fullName>
    </submittedName>
</protein>
<feature type="non-terminal residue" evidence="1">
    <location>
        <position position="1"/>
    </location>
</feature>
<sequence>TFSSKISPKQALFSGIPVAIVRQGANYKINLPTFDESGKLVISY</sequence>
<dbReference type="AlphaFoldDB" id="X1GYV2"/>
<evidence type="ECO:0000313" key="1">
    <source>
        <dbReference type="EMBL" id="GAH46799.1"/>
    </source>
</evidence>
<dbReference type="EMBL" id="BARU01006327">
    <property type="protein sequence ID" value="GAH46799.1"/>
    <property type="molecule type" value="Genomic_DNA"/>
</dbReference>
<comment type="caution">
    <text evidence="1">The sequence shown here is derived from an EMBL/GenBank/DDBJ whole genome shotgun (WGS) entry which is preliminary data.</text>
</comment>
<accession>X1GYV2</accession>
<organism evidence="1">
    <name type="scientific">marine sediment metagenome</name>
    <dbReference type="NCBI Taxonomy" id="412755"/>
    <lineage>
        <taxon>unclassified sequences</taxon>
        <taxon>metagenomes</taxon>
        <taxon>ecological metagenomes</taxon>
    </lineage>
</organism>
<reference evidence="1" key="1">
    <citation type="journal article" date="2014" name="Front. Microbiol.">
        <title>High frequency of phylogenetically diverse reductive dehalogenase-homologous genes in deep subseafloor sedimentary metagenomes.</title>
        <authorList>
            <person name="Kawai M."/>
            <person name="Futagami T."/>
            <person name="Toyoda A."/>
            <person name="Takaki Y."/>
            <person name="Nishi S."/>
            <person name="Hori S."/>
            <person name="Arai W."/>
            <person name="Tsubouchi T."/>
            <person name="Morono Y."/>
            <person name="Uchiyama I."/>
            <person name="Ito T."/>
            <person name="Fujiyama A."/>
            <person name="Inagaki F."/>
            <person name="Takami H."/>
        </authorList>
    </citation>
    <scope>NUCLEOTIDE SEQUENCE</scope>
    <source>
        <strain evidence="1">Expedition CK06-06</strain>
    </source>
</reference>